<proteinExistence type="predicted"/>
<evidence type="ECO:0000313" key="3">
    <source>
        <dbReference type="EMBL" id="WXB12486.1"/>
    </source>
</evidence>
<evidence type="ECO:0000313" key="4">
    <source>
        <dbReference type="Proteomes" id="UP001370348"/>
    </source>
</evidence>
<reference evidence="3 4" key="1">
    <citation type="submission" date="2021-12" db="EMBL/GenBank/DDBJ databases">
        <title>Discovery of the Pendulisporaceae a myxobacterial family with distinct sporulation behavior and unique specialized metabolism.</title>
        <authorList>
            <person name="Garcia R."/>
            <person name="Popoff A."/>
            <person name="Bader C.D."/>
            <person name="Loehr J."/>
            <person name="Walesch S."/>
            <person name="Walt C."/>
            <person name="Boldt J."/>
            <person name="Bunk B."/>
            <person name="Haeckl F.J.F.P.J."/>
            <person name="Gunesch A.P."/>
            <person name="Birkelbach J."/>
            <person name="Nuebel U."/>
            <person name="Pietschmann T."/>
            <person name="Bach T."/>
            <person name="Mueller R."/>
        </authorList>
    </citation>
    <scope>NUCLEOTIDE SEQUENCE [LARGE SCALE GENOMIC DNA]</scope>
    <source>
        <strain evidence="3 4">MSr11954</strain>
    </source>
</reference>
<dbReference type="RefSeq" id="WP_394822108.1">
    <property type="nucleotide sequence ID" value="NZ_CP089984.1"/>
</dbReference>
<gene>
    <name evidence="3" type="ORF">LZC94_32145</name>
</gene>
<evidence type="ECO:0000256" key="2">
    <source>
        <dbReference type="SAM" id="SignalP"/>
    </source>
</evidence>
<accession>A0ABZ2LNJ4</accession>
<protein>
    <submittedName>
        <fullName evidence="3">Uncharacterized protein</fullName>
    </submittedName>
</protein>
<sequence>MARLRLLFAFPLLFALSAGLGALSPSFPVALPPAFGGEIAPNEPPAAAPRDKHDAPADVTGSSAPV</sequence>
<dbReference type="Proteomes" id="UP001370348">
    <property type="component" value="Chromosome"/>
</dbReference>
<organism evidence="3 4">
    <name type="scientific">Pendulispora albinea</name>
    <dbReference type="NCBI Taxonomy" id="2741071"/>
    <lineage>
        <taxon>Bacteria</taxon>
        <taxon>Pseudomonadati</taxon>
        <taxon>Myxococcota</taxon>
        <taxon>Myxococcia</taxon>
        <taxon>Myxococcales</taxon>
        <taxon>Sorangiineae</taxon>
        <taxon>Pendulisporaceae</taxon>
        <taxon>Pendulispora</taxon>
    </lineage>
</organism>
<keyword evidence="4" id="KW-1185">Reference proteome</keyword>
<feature type="region of interest" description="Disordered" evidence="1">
    <location>
        <begin position="38"/>
        <end position="66"/>
    </location>
</feature>
<dbReference type="EMBL" id="CP089984">
    <property type="protein sequence ID" value="WXB12486.1"/>
    <property type="molecule type" value="Genomic_DNA"/>
</dbReference>
<feature type="chain" id="PRO_5045742198" evidence="2">
    <location>
        <begin position="31"/>
        <end position="66"/>
    </location>
</feature>
<evidence type="ECO:0000256" key="1">
    <source>
        <dbReference type="SAM" id="MobiDB-lite"/>
    </source>
</evidence>
<keyword evidence="2" id="KW-0732">Signal</keyword>
<name>A0ABZ2LNJ4_9BACT</name>
<feature type="signal peptide" evidence="2">
    <location>
        <begin position="1"/>
        <end position="30"/>
    </location>
</feature>